<evidence type="ECO:0000313" key="2">
    <source>
        <dbReference type="EMBL" id="PYC70176.1"/>
    </source>
</evidence>
<dbReference type="AlphaFoldDB" id="A0A2V4MV51"/>
<gene>
    <name evidence="2" type="ORF">C7C46_27610</name>
</gene>
<dbReference type="SUPFAM" id="SSF48452">
    <property type="entry name" value="TPR-like"/>
    <property type="match status" value="3"/>
</dbReference>
<dbReference type="PANTHER" id="PTHR12558">
    <property type="entry name" value="CELL DIVISION CYCLE 16,23,27"/>
    <property type="match status" value="1"/>
</dbReference>
<reference evidence="2 3" key="1">
    <citation type="submission" date="2018-03" db="EMBL/GenBank/DDBJ databases">
        <title>Bioinformatic expansion and discovery of thiopeptide antibiotics.</title>
        <authorList>
            <person name="Schwalen C.J."/>
            <person name="Hudson G.A."/>
            <person name="Mitchell D.A."/>
        </authorList>
    </citation>
    <scope>NUCLEOTIDE SEQUENCE [LARGE SCALE GENOMIC DNA]</scope>
    <source>
        <strain evidence="2 3">ATCC 21389</strain>
    </source>
</reference>
<sequence length="446" mass="47443">MRTRRRSLRPTVRSAAVTAALGVSLFLAGALGLAPWTDTTANPAPAPQESRSAGGDPLARSVAALQEQLRRQPQDPGALAALGLDYVQQAKNTADPTYYPKAEEVLQRSLAQQPEDNFTAMGGMAALENGRHNFTQALDWAKRAVAVNPYNSALYGTLSDALTQLGRYDEAAAAVQHMVDLHPGTPSLARASYIAELHGDPATAEEDMRRALQDATGPADQAFTRYYLSQLALNRADPAAALREAAAGLTASPGYTPLLQAKAMAEEALGDNDAAAADLNTATQRLPLPEYVLQLGDLYRATGRSQEADRQYQLFRAEQKLFTDNGVAPDADAALFEAEHGSPEQAVALARTGLTTRPFLDTHDALAWALHASGHDREALAEADQALALGTRNALFHYHRAMIQGALGNPDAQRADLTAALAVNPGFHPVHAPEAAAVLADLAARR</sequence>
<dbReference type="PANTHER" id="PTHR12558:SF45">
    <property type="entry name" value="CHROMOSOME UNDETERMINED SCAFFOLD_12, WHOLE GENOME SHOTGUN SEQUENCE"/>
    <property type="match status" value="1"/>
</dbReference>
<accession>A0A2V4MV51</accession>
<dbReference type="PROSITE" id="PS50005">
    <property type="entry name" value="TPR"/>
    <property type="match status" value="1"/>
</dbReference>
<organism evidence="2 3">
    <name type="scientific">Streptomyces tateyamensis</name>
    <dbReference type="NCBI Taxonomy" id="565073"/>
    <lineage>
        <taxon>Bacteria</taxon>
        <taxon>Bacillati</taxon>
        <taxon>Actinomycetota</taxon>
        <taxon>Actinomycetes</taxon>
        <taxon>Kitasatosporales</taxon>
        <taxon>Streptomycetaceae</taxon>
        <taxon>Streptomyces</taxon>
    </lineage>
</organism>
<dbReference type="InterPro" id="IPR011990">
    <property type="entry name" value="TPR-like_helical_dom_sf"/>
</dbReference>
<evidence type="ECO:0008006" key="4">
    <source>
        <dbReference type="Google" id="ProtNLM"/>
    </source>
</evidence>
<dbReference type="InterPro" id="IPR019734">
    <property type="entry name" value="TPR_rpt"/>
</dbReference>
<dbReference type="GO" id="GO:0051301">
    <property type="term" value="P:cell division"/>
    <property type="evidence" value="ECO:0007669"/>
    <property type="project" value="TreeGrafter"/>
</dbReference>
<dbReference type="GO" id="GO:0031145">
    <property type="term" value="P:anaphase-promoting complex-dependent catabolic process"/>
    <property type="evidence" value="ECO:0007669"/>
    <property type="project" value="TreeGrafter"/>
</dbReference>
<protein>
    <recommendedName>
        <fullName evidence="4">Tetratricopeptide repeat protein</fullName>
    </recommendedName>
</protein>
<feature type="repeat" description="TPR" evidence="1">
    <location>
        <begin position="152"/>
        <end position="185"/>
    </location>
</feature>
<comment type="caution">
    <text evidence="2">The sequence shown here is derived from an EMBL/GenBank/DDBJ whole genome shotgun (WGS) entry which is preliminary data.</text>
</comment>
<proteinExistence type="predicted"/>
<keyword evidence="1" id="KW-0802">TPR repeat</keyword>
<dbReference type="Pfam" id="PF14559">
    <property type="entry name" value="TPR_19"/>
    <property type="match status" value="1"/>
</dbReference>
<dbReference type="RefSeq" id="WP_110672650.1">
    <property type="nucleotide sequence ID" value="NZ_PYBW01000122.1"/>
</dbReference>
<dbReference type="Proteomes" id="UP000248039">
    <property type="component" value="Unassembled WGS sequence"/>
</dbReference>
<keyword evidence="3" id="KW-1185">Reference proteome</keyword>
<evidence type="ECO:0000256" key="1">
    <source>
        <dbReference type="PROSITE-ProRule" id="PRU00339"/>
    </source>
</evidence>
<dbReference type="EMBL" id="PYBW01000122">
    <property type="protein sequence ID" value="PYC70176.1"/>
    <property type="molecule type" value="Genomic_DNA"/>
</dbReference>
<dbReference type="SMART" id="SM00028">
    <property type="entry name" value="TPR"/>
    <property type="match status" value="4"/>
</dbReference>
<dbReference type="Gene3D" id="1.25.40.10">
    <property type="entry name" value="Tetratricopeptide repeat domain"/>
    <property type="match status" value="3"/>
</dbReference>
<dbReference type="OrthoDB" id="5477158at2"/>
<evidence type="ECO:0000313" key="3">
    <source>
        <dbReference type="Proteomes" id="UP000248039"/>
    </source>
</evidence>
<dbReference type="GO" id="GO:0016567">
    <property type="term" value="P:protein ubiquitination"/>
    <property type="evidence" value="ECO:0007669"/>
    <property type="project" value="TreeGrafter"/>
</dbReference>
<name>A0A2V4MV51_9ACTN</name>